<feature type="domain" description="SHS2" evidence="1">
    <location>
        <begin position="9"/>
        <end position="176"/>
    </location>
</feature>
<dbReference type="EMBL" id="BFAV01000045">
    <property type="protein sequence ID" value="GBF32758.1"/>
    <property type="molecule type" value="Genomic_DNA"/>
</dbReference>
<evidence type="ECO:0000313" key="3">
    <source>
        <dbReference type="Proteomes" id="UP000239549"/>
    </source>
</evidence>
<dbReference type="InterPro" id="IPR050696">
    <property type="entry name" value="FtsA/MreB"/>
</dbReference>
<dbReference type="Gene3D" id="3.30.1490.300">
    <property type="match status" value="1"/>
</dbReference>
<dbReference type="SMART" id="SM00842">
    <property type="entry name" value="FtsA"/>
    <property type="match status" value="1"/>
</dbReference>
<dbReference type="Pfam" id="PF11104">
    <property type="entry name" value="PilM_2"/>
    <property type="match status" value="1"/>
</dbReference>
<dbReference type="Proteomes" id="UP000239549">
    <property type="component" value="Unassembled WGS sequence"/>
</dbReference>
<dbReference type="PANTHER" id="PTHR32432">
    <property type="entry name" value="CELL DIVISION PROTEIN FTSA-RELATED"/>
    <property type="match status" value="1"/>
</dbReference>
<dbReference type="CDD" id="cd24049">
    <property type="entry name" value="ASKHA_NBD_PilM"/>
    <property type="match status" value="1"/>
</dbReference>
<gene>
    <name evidence="2" type="ORF">DCCM_0954</name>
</gene>
<proteinExistence type="predicted"/>
<dbReference type="PANTHER" id="PTHR32432:SF3">
    <property type="entry name" value="ETHANOLAMINE UTILIZATION PROTEIN EUTJ"/>
    <property type="match status" value="1"/>
</dbReference>
<evidence type="ECO:0000313" key="2">
    <source>
        <dbReference type="EMBL" id="GBF32758.1"/>
    </source>
</evidence>
<sequence length="349" mass="36730">MTLLKSAGGVGLELDTGVIRVVELKGTARNASPVAAAQLEIPAEAVAEGVVADGGAVAGALSRLWAKAGISTREVVLGVSNQGVLMRLATFPKILEKKLSQTLHYQAGDYFPLPMEQMVLDFSIIGETAGQSGPELEVLLIAARRDMLERNIGAVVQAGLEPRVVDASALALVRMLPGEYLSRTVLLADISNGLTTLVLSSGGVPRFSRVLSHSLQTLAREMDLTLAGLPETSELVAATSGDDDRRDGPEGGVLPGQWGIVLANELRSSIGYYQIQPGAEAVESVFLSGRGSRVPGLAAMLQEMLELPVEPLSPGDRSDGLERLRGIAPEPDIRHFTLCTGLALRGLEA</sequence>
<dbReference type="GO" id="GO:0051301">
    <property type="term" value="P:cell division"/>
    <property type="evidence" value="ECO:0007669"/>
    <property type="project" value="InterPro"/>
</dbReference>
<reference evidence="3" key="1">
    <citation type="submission" date="2018-02" db="EMBL/GenBank/DDBJ databases">
        <title>Genome sequence of Desulfocucumis palustris strain NAW-5.</title>
        <authorList>
            <person name="Watanabe M."/>
            <person name="Kojima H."/>
            <person name="Fukui M."/>
        </authorList>
    </citation>
    <scope>NUCLEOTIDE SEQUENCE [LARGE SCALE GENOMIC DNA]</scope>
    <source>
        <strain evidence="3">NAW-5</strain>
    </source>
</reference>
<dbReference type="InterPro" id="IPR043129">
    <property type="entry name" value="ATPase_NBD"/>
</dbReference>
<evidence type="ECO:0000259" key="1">
    <source>
        <dbReference type="SMART" id="SM00842"/>
    </source>
</evidence>
<dbReference type="PIRSF" id="PIRSF019169">
    <property type="entry name" value="PilM"/>
    <property type="match status" value="1"/>
</dbReference>
<accession>A0A2L2X9E9</accession>
<protein>
    <submittedName>
        <fullName evidence="2">Type IV pilus biogenesis protein PilM</fullName>
    </submittedName>
</protein>
<name>A0A2L2X9E9_9FIRM</name>
<comment type="caution">
    <text evidence="2">The sequence shown here is derived from an EMBL/GenBank/DDBJ whole genome shotgun (WGS) entry which is preliminary data.</text>
</comment>
<dbReference type="AlphaFoldDB" id="A0A2L2X9E9"/>
<dbReference type="RefSeq" id="WP_104371232.1">
    <property type="nucleotide sequence ID" value="NZ_BFAV01000045.1"/>
</dbReference>
<dbReference type="OrthoDB" id="1803742at2"/>
<dbReference type="InterPro" id="IPR005883">
    <property type="entry name" value="PilM"/>
</dbReference>
<dbReference type="SUPFAM" id="SSF53067">
    <property type="entry name" value="Actin-like ATPase domain"/>
    <property type="match status" value="1"/>
</dbReference>
<organism evidence="2 3">
    <name type="scientific">Desulfocucumis palustris</name>
    <dbReference type="NCBI Taxonomy" id="1898651"/>
    <lineage>
        <taxon>Bacteria</taxon>
        <taxon>Bacillati</taxon>
        <taxon>Bacillota</taxon>
        <taxon>Clostridia</taxon>
        <taxon>Eubacteriales</taxon>
        <taxon>Desulfocucumaceae</taxon>
        <taxon>Desulfocucumis</taxon>
    </lineage>
</organism>
<dbReference type="InterPro" id="IPR003494">
    <property type="entry name" value="SHS2_FtsA"/>
</dbReference>
<dbReference type="Gene3D" id="3.30.420.40">
    <property type="match status" value="2"/>
</dbReference>
<dbReference type="NCBIfam" id="TIGR01175">
    <property type="entry name" value="pilM"/>
    <property type="match status" value="1"/>
</dbReference>
<keyword evidence="3" id="KW-1185">Reference proteome</keyword>